<evidence type="ECO:0000313" key="1">
    <source>
        <dbReference type="EMBL" id="CAH0492884.1"/>
    </source>
</evidence>
<dbReference type="Proteomes" id="UP001157938">
    <property type="component" value="Unassembled WGS sequence"/>
</dbReference>
<evidence type="ECO:0008006" key="3">
    <source>
        <dbReference type="Google" id="ProtNLM"/>
    </source>
</evidence>
<gene>
    <name evidence="1" type="ORF">PFR001_LOCUS8058</name>
</gene>
<name>A0ABN8CIB1_9STRA</name>
<organism evidence="1 2">
    <name type="scientific">Peronospora farinosa</name>
    <dbReference type="NCBI Taxonomy" id="134698"/>
    <lineage>
        <taxon>Eukaryota</taxon>
        <taxon>Sar</taxon>
        <taxon>Stramenopiles</taxon>
        <taxon>Oomycota</taxon>
        <taxon>Peronosporomycetes</taxon>
        <taxon>Peronosporales</taxon>
        <taxon>Peronosporaceae</taxon>
        <taxon>Peronospora</taxon>
    </lineage>
</organism>
<comment type="caution">
    <text evidence="1">The sequence shown here is derived from an EMBL/GenBank/DDBJ whole genome shotgun (WGS) entry which is preliminary data.</text>
</comment>
<keyword evidence="2" id="KW-1185">Reference proteome</keyword>
<protein>
    <recommendedName>
        <fullName evidence="3">GAG-pre-integrase domain-containing protein</fullName>
    </recommendedName>
</protein>
<evidence type="ECO:0000313" key="2">
    <source>
        <dbReference type="Proteomes" id="UP001157938"/>
    </source>
</evidence>
<proteinExistence type="predicted"/>
<dbReference type="EMBL" id="CAKLBC010001554">
    <property type="protein sequence ID" value="CAH0492884.1"/>
    <property type="molecule type" value="Genomic_DNA"/>
</dbReference>
<sequence>MEDTVMAAIDDAKKKKDEEDVHVGTLMHFHQRFGHLAYETIERMAREPNSGIRLTDNQRVTCVTCAQARKTKNAQSKKDTGVHSPIIRIGGVICSYLKGPICRRTE</sequence>
<reference evidence="1 2" key="1">
    <citation type="submission" date="2021-11" db="EMBL/GenBank/DDBJ databases">
        <authorList>
            <person name="Islam A."/>
            <person name="Islam S."/>
            <person name="Flora M.S."/>
            <person name="Rahman M."/>
            <person name="Ziaur R.M."/>
            <person name="Epstein J.H."/>
            <person name="Hassan M."/>
            <person name="Klassen M."/>
            <person name="Woodard K."/>
            <person name="Webb A."/>
            <person name="Webby R.J."/>
            <person name="El Zowalaty M.E."/>
        </authorList>
    </citation>
    <scope>NUCLEOTIDE SEQUENCE [LARGE SCALE GENOMIC DNA]</scope>
    <source>
        <strain evidence="1">Pf1</strain>
    </source>
</reference>
<accession>A0ABN8CIB1</accession>